<evidence type="ECO:0000313" key="2">
    <source>
        <dbReference type="Proteomes" id="UP000244450"/>
    </source>
</evidence>
<dbReference type="SUPFAM" id="SSF49777">
    <property type="entry name" value="PEBP-like"/>
    <property type="match status" value="1"/>
</dbReference>
<protein>
    <submittedName>
        <fullName evidence="1">YbhB/YbcL family Raf kinase inhibitor-like protein</fullName>
    </submittedName>
</protein>
<dbReference type="EMBL" id="QCYK01000003">
    <property type="protein sequence ID" value="PUZ23423.1"/>
    <property type="molecule type" value="Genomic_DNA"/>
</dbReference>
<dbReference type="PANTHER" id="PTHR30289:SF1">
    <property type="entry name" value="PEBP (PHOSPHATIDYLETHANOLAMINE-BINDING PROTEIN) FAMILY PROTEIN"/>
    <property type="match status" value="1"/>
</dbReference>
<sequence length="153" mass="16183">MATTIVQLAITSPAFEHNGNIPAKYSCEGAGINPALHIARLPEAAASLALIVEDPDAPNGTFDHWICWNIAPAGELPENGIPGVSGKNSTGKTGYHPPCPPQGAHRYIFHVFALDSMLELAAGATRHDLEHAMQAHIIAEGSITGIYEKQGNK</sequence>
<name>A0A2T7BEA8_9BACT</name>
<dbReference type="Gene3D" id="3.90.280.10">
    <property type="entry name" value="PEBP-like"/>
    <property type="match status" value="1"/>
</dbReference>
<dbReference type="InterPro" id="IPR036610">
    <property type="entry name" value="PEBP-like_sf"/>
</dbReference>
<comment type="caution">
    <text evidence="1">The sequence shown here is derived from an EMBL/GenBank/DDBJ whole genome shotgun (WGS) entry which is preliminary data.</text>
</comment>
<dbReference type="InterPro" id="IPR008914">
    <property type="entry name" value="PEBP"/>
</dbReference>
<gene>
    <name evidence="1" type="ORF">DCC81_23890</name>
</gene>
<accession>A0A2T7BEA8</accession>
<dbReference type="InterPro" id="IPR005247">
    <property type="entry name" value="YbhB_YbcL/LppC-like"/>
</dbReference>
<dbReference type="AlphaFoldDB" id="A0A2T7BEA8"/>
<organism evidence="1 2">
    <name type="scientific">Chitinophaga parva</name>
    <dbReference type="NCBI Taxonomy" id="2169414"/>
    <lineage>
        <taxon>Bacteria</taxon>
        <taxon>Pseudomonadati</taxon>
        <taxon>Bacteroidota</taxon>
        <taxon>Chitinophagia</taxon>
        <taxon>Chitinophagales</taxon>
        <taxon>Chitinophagaceae</taxon>
        <taxon>Chitinophaga</taxon>
    </lineage>
</organism>
<dbReference type="PANTHER" id="PTHR30289">
    <property type="entry name" value="UNCHARACTERIZED PROTEIN YBCL-RELATED"/>
    <property type="match status" value="1"/>
</dbReference>
<dbReference type="Pfam" id="PF01161">
    <property type="entry name" value="PBP"/>
    <property type="match status" value="1"/>
</dbReference>
<keyword evidence="2" id="KW-1185">Reference proteome</keyword>
<evidence type="ECO:0000313" key="1">
    <source>
        <dbReference type="EMBL" id="PUZ23423.1"/>
    </source>
</evidence>
<dbReference type="RefSeq" id="WP_108689226.1">
    <property type="nucleotide sequence ID" value="NZ_QCYK01000003.1"/>
</dbReference>
<dbReference type="NCBIfam" id="TIGR00481">
    <property type="entry name" value="YbhB/YbcL family Raf kinase inhibitor-like protein"/>
    <property type="match status" value="1"/>
</dbReference>
<proteinExistence type="predicted"/>
<reference evidence="1 2" key="1">
    <citation type="submission" date="2018-04" db="EMBL/GenBank/DDBJ databases">
        <title>Chitinophaga fuyangensis sp. nov., isolated from soil in a chemical factory.</title>
        <authorList>
            <person name="Chen K."/>
        </authorList>
    </citation>
    <scope>NUCLEOTIDE SEQUENCE [LARGE SCALE GENOMIC DNA]</scope>
    <source>
        <strain evidence="1 2">LY-1</strain>
    </source>
</reference>
<dbReference type="Proteomes" id="UP000244450">
    <property type="component" value="Unassembled WGS sequence"/>
</dbReference>
<dbReference type="OrthoDB" id="9797506at2"/>
<dbReference type="CDD" id="cd00865">
    <property type="entry name" value="PEBP_bact_arch"/>
    <property type="match status" value="1"/>
</dbReference>